<dbReference type="AlphaFoldDB" id="A0A395HNH4"/>
<accession>A0A395HNH4</accession>
<gene>
    <name evidence="3" type="ORF">BO97DRAFT_354193</name>
</gene>
<feature type="domain" description="UFSP1/2/DUB catalytic" evidence="2">
    <location>
        <begin position="226"/>
        <end position="445"/>
    </location>
</feature>
<evidence type="ECO:0000313" key="4">
    <source>
        <dbReference type="Proteomes" id="UP000248961"/>
    </source>
</evidence>
<dbReference type="OrthoDB" id="288987at2759"/>
<organism evidence="3 4">
    <name type="scientific">Aspergillus homomorphus (strain CBS 101889)</name>
    <dbReference type="NCBI Taxonomy" id="1450537"/>
    <lineage>
        <taxon>Eukaryota</taxon>
        <taxon>Fungi</taxon>
        <taxon>Dikarya</taxon>
        <taxon>Ascomycota</taxon>
        <taxon>Pezizomycotina</taxon>
        <taxon>Eurotiomycetes</taxon>
        <taxon>Eurotiomycetidae</taxon>
        <taxon>Eurotiales</taxon>
        <taxon>Aspergillaceae</taxon>
        <taxon>Aspergillus</taxon>
        <taxon>Aspergillus subgen. Circumdati</taxon>
    </lineage>
</organism>
<dbReference type="EMBL" id="KZ824315">
    <property type="protein sequence ID" value="RAL08388.1"/>
    <property type="molecule type" value="Genomic_DNA"/>
</dbReference>
<evidence type="ECO:0000259" key="2">
    <source>
        <dbReference type="Pfam" id="PF07910"/>
    </source>
</evidence>
<evidence type="ECO:0000256" key="1">
    <source>
        <dbReference type="ARBA" id="ARBA00022801"/>
    </source>
</evidence>
<evidence type="ECO:0000313" key="3">
    <source>
        <dbReference type="EMBL" id="RAL08388.1"/>
    </source>
</evidence>
<protein>
    <submittedName>
        <fullName evidence="3">DUF1671 domain protein</fullName>
    </submittedName>
</protein>
<dbReference type="Proteomes" id="UP000248961">
    <property type="component" value="Unassembled WGS sequence"/>
</dbReference>
<sequence length="446" mass="49667">MDHRTEGDPTCPFCPFSDTDSNFLAEHVEACHPDNDTRTSQGEDYRYADGTFAMQQQVSLSNAKEVILSRYMECPYGCGETVMEAELPAHLDLHAAEEIALGEAPAHSPVQPSEIARHAHEPLIGSSPYPKLPLEKFEPRTASKHGHDKYLAGEIKRLGRSELGPHAHEKQMPSWLRRMLERGQKSIFTNTLTTNGALRRTAAFENEMTDVTPVLARLCGRDKSVQRAFLCSSMVHQISKVPKEGGFCGYRNIQMLITYIKNARLPGHERFPGDLPTILQLQDMIENAWDQGFNSVGKFETGGIRGTRKYIGTPEAQALFSSLGIHCEANSIGSTESVRAHDALLMNVASYFRGACSLESSDKVISTSLAPIYFQHQGHSMTIVGFEIRDNGSANLLVFDPIFKAPLAIKRLKDTPGLSPEPIRILKGYRRGTEYLQKYNVFELLK</sequence>
<dbReference type="RefSeq" id="XP_025547542.1">
    <property type="nucleotide sequence ID" value="XM_025692087.1"/>
</dbReference>
<dbReference type="STRING" id="1450537.A0A395HNH4"/>
<dbReference type="Gene3D" id="3.90.70.130">
    <property type="match status" value="1"/>
</dbReference>
<dbReference type="Pfam" id="PF07910">
    <property type="entry name" value="Peptidase_C78"/>
    <property type="match status" value="1"/>
</dbReference>
<dbReference type="InterPro" id="IPR012462">
    <property type="entry name" value="UFSP1/2_DUB_cat"/>
</dbReference>
<reference evidence="3 4" key="1">
    <citation type="submission" date="2018-02" db="EMBL/GenBank/DDBJ databases">
        <title>The genomes of Aspergillus section Nigri reveals drivers in fungal speciation.</title>
        <authorList>
            <consortium name="DOE Joint Genome Institute"/>
            <person name="Vesth T.C."/>
            <person name="Nybo J."/>
            <person name="Theobald S."/>
            <person name="Brandl J."/>
            <person name="Frisvad J.C."/>
            <person name="Nielsen K.F."/>
            <person name="Lyhne E.K."/>
            <person name="Kogle M.E."/>
            <person name="Kuo A."/>
            <person name="Riley R."/>
            <person name="Clum A."/>
            <person name="Nolan M."/>
            <person name="Lipzen A."/>
            <person name="Salamov A."/>
            <person name="Henrissat B."/>
            <person name="Wiebenga A."/>
            <person name="De vries R.P."/>
            <person name="Grigoriev I.V."/>
            <person name="Mortensen U.H."/>
            <person name="Andersen M.R."/>
            <person name="Baker S.E."/>
        </authorList>
    </citation>
    <scope>NUCLEOTIDE SEQUENCE [LARGE SCALE GENOMIC DNA]</scope>
    <source>
        <strain evidence="3 4">CBS 101889</strain>
    </source>
</reference>
<proteinExistence type="predicted"/>
<name>A0A395HNH4_ASPHC</name>
<dbReference type="VEuPathDB" id="FungiDB:BO97DRAFT_354193"/>
<dbReference type="GO" id="GO:0016787">
    <property type="term" value="F:hydrolase activity"/>
    <property type="evidence" value="ECO:0007669"/>
    <property type="project" value="UniProtKB-KW"/>
</dbReference>
<keyword evidence="1" id="KW-0378">Hydrolase</keyword>
<keyword evidence="4" id="KW-1185">Reference proteome</keyword>
<dbReference type="GeneID" id="37196376"/>